<dbReference type="Proteomes" id="UP001165090">
    <property type="component" value="Unassembled WGS sequence"/>
</dbReference>
<evidence type="ECO:0008006" key="6">
    <source>
        <dbReference type="Google" id="ProtNLM"/>
    </source>
</evidence>
<dbReference type="InterPro" id="IPR029063">
    <property type="entry name" value="SAM-dependent_MTases_sf"/>
</dbReference>
<dbReference type="Gene3D" id="3.40.50.150">
    <property type="entry name" value="Vaccinia Virus protein VP39"/>
    <property type="match status" value="1"/>
</dbReference>
<reference evidence="4 5" key="1">
    <citation type="journal article" date="2023" name="IScience">
        <title>Expanded male sex-determining region conserved during the evolution of homothallism in the green alga Volvox.</title>
        <authorList>
            <person name="Yamamoto K."/>
            <person name="Matsuzaki R."/>
            <person name="Mahakham W."/>
            <person name="Heman W."/>
            <person name="Sekimoto H."/>
            <person name="Kawachi M."/>
            <person name="Minakuchi Y."/>
            <person name="Toyoda A."/>
            <person name="Nozaki H."/>
        </authorList>
    </citation>
    <scope>NUCLEOTIDE SEQUENCE [LARGE SCALE GENOMIC DNA]</scope>
    <source>
        <strain evidence="4 5">NIES-4468</strain>
    </source>
</reference>
<evidence type="ECO:0000256" key="3">
    <source>
        <dbReference type="SAM" id="MobiDB-lite"/>
    </source>
</evidence>
<dbReference type="PANTHER" id="PTHR43619">
    <property type="entry name" value="S-ADENOSYL-L-METHIONINE-DEPENDENT METHYLTRANSFERASE YKTD-RELATED"/>
    <property type="match status" value="1"/>
</dbReference>
<keyword evidence="1" id="KW-0489">Methyltransferase</keyword>
<proteinExistence type="predicted"/>
<organism evidence="4 5">
    <name type="scientific">Volvox africanus</name>
    <dbReference type="NCBI Taxonomy" id="51714"/>
    <lineage>
        <taxon>Eukaryota</taxon>
        <taxon>Viridiplantae</taxon>
        <taxon>Chlorophyta</taxon>
        <taxon>core chlorophytes</taxon>
        <taxon>Chlorophyceae</taxon>
        <taxon>CS clade</taxon>
        <taxon>Chlamydomonadales</taxon>
        <taxon>Volvocaceae</taxon>
        <taxon>Volvox</taxon>
    </lineage>
</organism>
<feature type="region of interest" description="Disordered" evidence="3">
    <location>
        <begin position="249"/>
        <end position="268"/>
    </location>
</feature>
<keyword evidence="5" id="KW-1185">Reference proteome</keyword>
<sequence>MPKARTLPALLALIIVAEEGLRLVLRHILKRRRKKIDHKVIQESGIYGGLESLVSFSACLIAANRAVETEEPEPYILDPLAAGLCGQEALDARRARDRVAAPAVRPVANTSTLLQPEPMAGLHPCQRPIPRLIMRTKFFDDVVTAVTWRGSGVGEKAGDHSCHKELLATLRRAERPCRQVVLLGSGLDARPWRLPLPLGVRWFEVDRTDVLAAKQARLQVLGAQIDAGVAIPPTAVSGHNGAGSAQFILPQKQQQQQQQQQAQATQAGVDDAVRTASGAPVKWRYPLHAAEWSCCAVDLQRSGWSRGLLDQGLDSSSPVLWVLEGLLYYLDEPDVRALLQEAASISAPESIIAASVIRAVRSADSSGGATLLPPQGGSSRSSGGKGPSGEGQATYRLNNEFKWKCREDIPKFFRDCGWGAMACLSWLDAAKSYGLPTAVTTTSSVFLITAALA</sequence>
<evidence type="ECO:0000313" key="5">
    <source>
        <dbReference type="Proteomes" id="UP001165090"/>
    </source>
</evidence>
<feature type="region of interest" description="Disordered" evidence="3">
    <location>
        <begin position="367"/>
        <end position="393"/>
    </location>
</feature>
<evidence type="ECO:0000256" key="1">
    <source>
        <dbReference type="ARBA" id="ARBA00022603"/>
    </source>
</evidence>
<name>A0ABQ5SDQ0_9CHLO</name>
<dbReference type="InterPro" id="IPR007213">
    <property type="entry name" value="Ppm1/Ppm2/Tcmp"/>
</dbReference>
<keyword evidence="2" id="KW-0808">Transferase</keyword>
<dbReference type="EMBL" id="BSDZ01000079">
    <property type="protein sequence ID" value="GLI68040.1"/>
    <property type="molecule type" value="Genomic_DNA"/>
</dbReference>
<feature type="compositionally biased region" description="Low complexity" evidence="3">
    <location>
        <begin position="251"/>
        <end position="267"/>
    </location>
</feature>
<evidence type="ECO:0000313" key="4">
    <source>
        <dbReference type="EMBL" id="GLI68040.1"/>
    </source>
</evidence>
<accession>A0ABQ5SDQ0</accession>
<comment type="caution">
    <text evidence="4">The sequence shown here is derived from an EMBL/GenBank/DDBJ whole genome shotgun (WGS) entry which is preliminary data.</text>
</comment>
<gene>
    <name evidence="4" type="ORF">VaNZ11_012363</name>
</gene>
<dbReference type="PANTHER" id="PTHR43619:SF2">
    <property type="entry name" value="S-ADENOSYL-L-METHIONINE-DEPENDENT METHYLTRANSFERASES SUPERFAMILY PROTEIN"/>
    <property type="match status" value="1"/>
</dbReference>
<protein>
    <recommendedName>
        <fullName evidence="6">[Phosphatase 2A protein]-leucine-carboxy methyltransferase 1</fullName>
    </recommendedName>
</protein>
<evidence type="ECO:0000256" key="2">
    <source>
        <dbReference type="ARBA" id="ARBA00022679"/>
    </source>
</evidence>
<dbReference type="SUPFAM" id="SSF53335">
    <property type="entry name" value="S-adenosyl-L-methionine-dependent methyltransferases"/>
    <property type="match status" value="1"/>
</dbReference>
<dbReference type="Pfam" id="PF04072">
    <property type="entry name" value="LCM"/>
    <property type="match status" value="1"/>
</dbReference>